<evidence type="ECO:0000313" key="1">
    <source>
        <dbReference type="EMBL" id="SPZ91662.1"/>
    </source>
</evidence>
<protein>
    <submittedName>
        <fullName evidence="1">Uncharacterized protein</fullName>
    </submittedName>
</protein>
<dbReference type="SUPFAM" id="SSF52540">
    <property type="entry name" value="P-loop containing nucleoside triphosphate hydrolases"/>
    <property type="match status" value="1"/>
</dbReference>
<dbReference type="Gene3D" id="3.40.50.300">
    <property type="entry name" value="P-loop containing nucleotide triphosphate hydrolases"/>
    <property type="match status" value="1"/>
</dbReference>
<dbReference type="InterPro" id="IPR027417">
    <property type="entry name" value="P-loop_NTPase"/>
</dbReference>
<organism evidence="1 2">
    <name type="scientific">Sphingobacterium multivorum</name>
    <dbReference type="NCBI Taxonomy" id="28454"/>
    <lineage>
        <taxon>Bacteria</taxon>
        <taxon>Pseudomonadati</taxon>
        <taxon>Bacteroidota</taxon>
        <taxon>Sphingobacteriia</taxon>
        <taxon>Sphingobacteriales</taxon>
        <taxon>Sphingobacteriaceae</taxon>
        <taxon>Sphingobacterium</taxon>
    </lineage>
</organism>
<reference evidence="1 2" key="1">
    <citation type="submission" date="2018-06" db="EMBL/GenBank/DDBJ databases">
        <authorList>
            <consortium name="Pathogen Informatics"/>
            <person name="Doyle S."/>
        </authorList>
    </citation>
    <scope>NUCLEOTIDE SEQUENCE [LARGE SCALE GENOMIC DNA]</scope>
    <source>
        <strain evidence="1 2">NCTC11343</strain>
    </source>
</reference>
<sequence length="43" mass="4815">MIQIEDINKSFGDNHVLKGISANFEPGKVSLIIGGRVRERVLY</sequence>
<proteinExistence type="predicted"/>
<dbReference type="EMBL" id="UAUU01000011">
    <property type="protein sequence ID" value="SPZ91662.1"/>
    <property type="molecule type" value="Genomic_DNA"/>
</dbReference>
<dbReference type="Proteomes" id="UP000251241">
    <property type="component" value="Unassembled WGS sequence"/>
</dbReference>
<dbReference type="AlphaFoldDB" id="A0A2X2JBG4"/>
<name>A0A2X2JBG4_SPHMU</name>
<accession>A0A2X2JBG4</accession>
<gene>
    <name evidence="1" type="ORF">NCTC11343_03699</name>
</gene>
<evidence type="ECO:0000313" key="2">
    <source>
        <dbReference type="Proteomes" id="UP000251241"/>
    </source>
</evidence>